<comment type="caution">
    <text evidence="4">The sequence shown here is derived from an EMBL/GenBank/DDBJ whole genome shotgun (WGS) entry which is preliminary data.</text>
</comment>
<sequence>MTASPPPPPKFLIVSSMKGETFCLQIYQRNEGTFQFKTQKEDLEREEYGLGEGNGELPHFHHCPTGLMGSEKNTLGKILSHILGYSFYDSAALIEQEVDGNSVAEIFKCHGESFFRKNEVSQQMPSLFIFYEMQIIFSSAAFTNNSMHQVFYDYGLRSQSGCRSQLLM</sequence>
<evidence type="ECO:0000313" key="5">
    <source>
        <dbReference type="Proteomes" id="UP001472677"/>
    </source>
</evidence>
<dbReference type="Proteomes" id="UP001472677">
    <property type="component" value="Unassembled WGS sequence"/>
</dbReference>
<evidence type="ECO:0000256" key="1">
    <source>
        <dbReference type="ARBA" id="ARBA00006997"/>
    </source>
</evidence>
<proteinExistence type="inferred from homology"/>
<gene>
    <name evidence="4" type="ORF">V6N12_034626</name>
</gene>
<reference evidence="4 5" key="1">
    <citation type="journal article" date="2024" name="G3 (Bethesda)">
        <title>Genome assembly of Hibiscus sabdariffa L. provides insights into metabolisms of medicinal natural products.</title>
        <authorList>
            <person name="Kim T."/>
        </authorList>
    </citation>
    <scope>NUCLEOTIDE SEQUENCE [LARGE SCALE GENOMIC DNA]</scope>
    <source>
        <strain evidence="4">TK-2024</strain>
        <tissue evidence="4">Old leaves</tissue>
    </source>
</reference>
<keyword evidence="2" id="KW-0028">Amino-acid biosynthesis</keyword>
<dbReference type="Pfam" id="PF01202">
    <property type="entry name" value="SKI"/>
    <property type="match status" value="1"/>
</dbReference>
<dbReference type="PANTHER" id="PTHR21087">
    <property type="entry name" value="SHIKIMATE KINASE"/>
    <property type="match status" value="1"/>
</dbReference>
<evidence type="ECO:0000313" key="4">
    <source>
        <dbReference type="EMBL" id="KAK8538922.1"/>
    </source>
</evidence>
<evidence type="ECO:0000256" key="2">
    <source>
        <dbReference type="ARBA" id="ARBA00022605"/>
    </source>
</evidence>
<dbReference type="PANTHER" id="PTHR21087:SF16">
    <property type="entry name" value="SHIKIMATE KINASE 1, CHLOROPLASTIC"/>
    <property type="match status" value="1"/>
</dbReference>
<protein>
    <submittedName>
        <fullName evidence="4">Uncharacterized protein</fullName>
    </submittedName>
</protein>
<comment type="similarity">
    <text evidence="1">Belongs to the shikimate kinase family.</text>
</comment>
<accession>A0ABR2DHR3</accession>
<keyword evidence="5" id="KW-1185">Reference proteome</keyword>
<dbReference type="EMBL" id="JBBPBM010000027">
    <property type="protein sequence ID" value="KAK8538922.1"/>
    <property type="molecule type" value="Genomic_DNA"/>
</dbReference>
<dbReference type="InterPro" id="IPR027417">
    <property type="entry name" value="P-loop_NTPase"/>
</dbReference>
<dbReference type="InterPro" id="IPR031322">
    <property type="entry name" value="Shikimate/glucono_kinase"/>
</dbReference>
<organism evidence="4 5">
    <name type="scientific">Hibiscus sabdariffa</name>
    <name type="common">roselle</name>
    <dbReference type="NCBI Taxonomy" id="183260"/>
    <lineage>
        <taxon>Eukaryota</taxon>
        <taxon>Viridiplantae</taxon>
        <taxon>Streptophyta</taxon>
        <taxon>Embryophyta</taxon>
        <taxon>Tracheophyta</taxon>
        <taxon>Spermatophyta</taxon>
        <taxon>Magnoliopsida</taxon>
        <taxon>eudicotyledons</taxon>
        <taxon>Gunneridae</taxon>
        <taxon>Pentapetalae</taxon>
        <taxon>rosids</taxon>
        <taxon>malvids</taxon>
        <taxon>Malvales</taxon>
        <taxon>Malvaceae</taxon>
        <taxon>Malvoideae</taxon>
        <taxon>Hibiscus</taxon>
    </lineage>
</organism>
<evidence type="ECO:0000256" key="3">
    <source>
        <dbReference type="ARBA" id="ARBA00023141"/>
    </source>
</evidence>
<dbReference type="Gene3D" id="3.40.50.300">
    <property type="entry name" value="P-loop containing nucleotide triphosphate hydrolases"/>
    <property type="match status" value="1"/>
</dbReference>
<keyword evidence="3" id="KW-0057">Aromatic amino acid biosynthesis</keyword>
<name>A0ABR2DHR3_9ROSI</name>